<organism evidence="1 2">
    <name type="scientific">Sabulicella glaciei</name>
    <dbReference type="NCBI Taxonomy" id="2984948"/>
    <lineage>
        <taxon>Bacteria</taxon>
        <taxon>Pseudomonadati</taxon>
        <taxon>Pseudomonadota</taxon>
        <taxon>Alphaproteobacteria</taxon>
        <taxon>Acetobacterales</taxon>
        <taxon>Acetobacteraceae</taxon>
        <taxon>Sabulicella</taxon>
    </lineage>
</organism>
<proteinExistence type="predicted"/>
<dbReference type="Proteomes" id="UP001526430">
    <property type="component" value="Unassembled WGS sequence"/>
</dbReference>
<comment type="caution">
    <text evidence="1">The sequence shown here is derived from an EMBL/GenBank/DDBJ whole genome shotgun (WGS) entry which is preliminary data.</text>
</comment>
<dbReference type="RefSeq" id="WP_301588137.1">
    <property type="nucleotide sequence ID" value="NZ_JAPFQI010000001.1"/>
</dbReference>
<gene>
    <name evidence="1" type="ORF">OF850_02645</name>
</gene>
<accession>A0ABT3NQS7</accession>
<sequence length="96" mass="10803">MPRLDDEPLLPLTQFLGDADRHWLSIGCRTLGCQRTVKMGFRRAVRLAAGMRTEDWLARLRCTACGNRNATLTVCADSRNPDAIARDGFLLVTRQE</sequence>
<dbReference type="EMBL" id="JAPFQI010000001">
    <property type="protein sequence ID" value="MCW8084514.1"/>
    <property type="molecule type" value="Genomic_DNA"/>
</dbReference>
<evidence type="ECO:0000313" key="2">
    <source>
        <dbReference type="Proteomes" id="UP001526430"/>
    </source>
</evidence>
<evidence type="ECO:0000313" key="1">
    <source>
        <dbReference type="EMBL" id="MCW8084514.1"/>
    </source>
</evidence>
<reference evidence="1 2" key="1">
    <citation type="submission" date="2022-10" db="EMBL/GenBank/DDBJ databases">
        <title>Roseococcus glaciei nov., sp. nov., isolated from glacier.</title>
        <authorList>
            <person name="Liu Q."/>
            <person name="Xin Y.-H."/>
        </authorList>
    </citation>
    <scope>NUCLEOTIDE SEQUENCE [LARGE SCALE GENOMIC DNA]</scope>
    <source>
        <strain evidence="1 2">MDT2-1-1</strain>
    </source>
</reference>
<protein>
    <submittedName>
        <fullName evidence="1">Uncharacterized protein</fullName>
    </submittedName>
</protein>
<keyword evidence="2" id="KW-1185">Reference proteome</keyword>
<name>A0ABT3NQS7_9PROT</name>